<gene>
    <name evidence="2" type="ORF">PoB_007158600</name>
</gene>
<evidence type="ECO:0000256" key="1">
    <source>
        <dbReference type="SAM" id="MobiDB-lite"/>
    </source>
</evidence>
<evidence type="ECO:0000313" key="2">
    <source>
        <dbReference type="EMBL" id="GFO45081.1"/>
    </source>
</evidence>
<comment type="caution">
    <text evidence="2">The sequence shown here is derived from an EMBL/GenBank/DDBJ whole genome shotgun (WGS) entry which is preliminary data.</text>
</comment>
<dbReference type="AlphaFoldDB" id="A0AAV4DLN5"/>
<proteinExistence type="predicted"/>
<reference evidence="2 3" key="1">
    <citation type="journal article" date="2021" name="Elife">
        <title>Chloroplast acquisition without the gene transfer in kleptoplastic sea slugs, Plakobranchus ocellatus.</title>
        <authorList>
            <person name="Maeda T."/>
            <person name="Takahashi S."/>
            <person name="Yoshida T."/>
            <person name="Shimamura S."/>
            <person name="Takaki Y."/>
            <person name="Nagai Y."/>
            <person name="Toyoda A."/>
            <person name="Suzuki Y."/>
            <person name="Arimoto A."/>
            <person name="Ishii H."/>
            <person name="Satoh N."/>
            <person name="Nishiyama T."/>
            <person name="Hasebe M."/>
            <person name="Maruyama T."/>
            <person name="Minagawa J."/>
            <person name="Obokata J."/>
            <person name="Shigenobu S."/>
        </authorList>
    </citation>
    <scope>NUCLEOTIDE SEQUENCE [LARGE SCALE GENOMIC DNA]</scope>
</reference>
<keyword evidence="3" id="KW-1185">Reference proteome</keyword>
<dbReference type="Proteomes" id="UP000735302">
    <property type="component" value="Unassembled WGS sequence"/>
</dbReference>
<protein>
    <submittedName>
        <fullName evidence="2">Proteoglycan 4-like</fullName>
    </submittedName>
</protein>
<organism evidence="2 3">
    <name type="scientific">Plakobranchus ocellatus</name>
    <dbReference type="NCBI Taxonomy" id="259542"/>
    <lineage>
        <taxon>Eukaryota</taxon>
        <taxon>Metazoa</taxon>
        <taxon>Spiralia</taxon>
        <taxon>Lophotrochozoa</taxon>
        <taxon>Mollusca</taxon>
        <taxon>Gastropoda</taxon>
        <taxon>Heterobranchia</taxon>
        <taxon>Euthyneura</taxon>
        <taxon>Panpulmonata</taxon>
        <taxon>Sacoglossa</taxon>
        <taxon>Placobranchoidea</taxon>
        <taxon>Plakobranchidae</taxon>
        <taxon>Plakobranchus</taxon>
    </lineage>
</organism>
<feature type="compositionally biased region" description="Polar residues" evidence="1">
    <location>
        <begin position="1"/>
        <end position="12"/>
    </location>
</feature>
<accession>A0AAV4DLN5</accession>
<evidence type="ECO:0000313" key="3">
    <source>
        <dbReference type="Proteomes" id="UP000735302"/>
    </source>
</evidence>
<feature type="region of interest" description="Disordered" evidence="1">
    <location>
        <begin position="1"/>
        <end position="26"/>
    </location>
</feature>
<name>A0AAV4DLN5_9GAST</name>
<dbReference type="EMBL" id="BLXT01007988">
    <property type="protein sequence ID" value="GFO45081.1"/>
    <property type="molecule type" value="Genomic_DNA"/>
</dbReference>
<sequence length="75" mass="8370">MLSGDFDTNSALDNDINIPNLGPTKRDEHYIADYRPGMPYSGDYGPGMPYSGDFKSKSSIEKILEVLRYLRVPLG</sequence>